<feature type="transmembrane region" description="Helical" evidence="1">
    <location>
        <begin position="155"/>
        <end position="175"/>
    </location>
</feature>
<feature type="transmembrane region" description="Helical" evidence="1">
    <location>
        <begin position="89"/>
        <end position="112"/>
    </location>
</feature>
<feature type="transmembrane region" description="Helical" evidence="1">
    <location>
        <begin position="240"/>
        <end position="260"/>
    </location>
</feature>
<evidence type="ECO:0000313" key="3">
    <source>
        <dbReference type="Proteomes" id="UP000271241"/>
    </source>
</evidence>
<dbReference type="OrthoDB" id="2256270at2759"/>
<name>A0A4P9XGV3_9FUNG</name>
<keyword evidence="1" id="KW-0472">Membrane</keyword>
<keyword evidence="3" id="KW-1185">Reference proteome</keyword>
<keyword evidence="1" id="KW-1133">Transmembrane helix</keyword>
<accession>A0A4P9XGV3</accession>
<organism evidence="2 3">
    <name type="scientific">Thamnocephalis sphaerospora</name>
    <dbReference type="NCBI Taxonomy" id="78915"/>
    <lineage>
        <taxon>Eukaryota</taxon>
        <taxon>Fungi</taxon>
        <taxon>Fungi incertae sedis</taxon>
        <taxon>Zoopagomycota</taxon>
        <taxon>Zoopagomycotina</taxon>
        <taxon>Zoopagomycetes</taxon>
        <taxon>Zoopagales</taxon>
        <taxon>Sigmoideomycetaceae</taxon>
        <taxon>Thamnocephalis</taxon>
    </lineage>
</organism>
<dbReference type="Proteomes" id="UP000271241">
    <property type="component" value="Unassembled WGS sequence"/>
</dbReference>
<gene>
    <name evidence="2" type="ORF">THASP1DRAFT_33298</name>
</gene>
<dbReference type="AlphaFoldDB" id="A0A4P9XGV3"/>
<feature type="transmembrane region" description="Helical" evidence="1">
    <location>
        <begin position="124"/>
        <end position="143"/>
    </location>
</feature>
<evidence type="ECO:0000256" key="1">
    <source>
        <dbReference type="SAM" id="Phobius"/>
    </source>
</evidence>
<proteinExistence type="predicted"/>
<protein>
    <submittedName>
        <fullName evidence="2">Uncharacterized protein</fullName>
    </submittedName>
</protein>
<keyword evidence="1" id="KW-0812">Transmembrane</keyword>
<sequence length="354" mass="39802">MPFWDSVKREGLLETGWEDNATYHWGIPLHPLGELNTIEYVMEAQGDLPEMRARTRGALMQLSVNVVANYVFFRNMIISAKMLHRRPHVLATWCCLIQALAGIAYTIFALTLTMPGGPSCRVTLWNIGIGLAISPICVSIVLLQKAYIVHNRNRWLLIIGSVLILPQPLVTYYAWSSPAVMVPITACLSYYPRYFPWVKFATDAPINTVFSLAFLIVVYRQYRQFGSGAWARLVRNGIQTMCLIVLSNFICMLCAALEVLGLFSEMFIVLDWILTSLLLVHHCGNLRSTATLSSRPSAYYDKPNRHPHEVSKSSYHQVSSITLGAVKNDATPHQYHLFAGIYSAVAEQIHAPRA</sequence>
<dbReference type="EMBL" id="KZ993391">
    <property type="protein sequence ID" value="RKP04885.1"/>
    <property type="molecule type" value="Genomic_DNA"/>
</dbReference>
<reference evidence="3" key="1">
    <citation type="journal article" date="2018" name="Nat. Microbiol.">
        <title>Leveraging single-cell genomics to expand the fungal tree of life.</title>
        <authorList>
            <person name="Ahrendt S.R."/>
            <person name="Quandt C.A."/>
            <person name="Ciobanu D."/>
            <person name="Clum A."/>
            <person name="Salamov A."/>
            <person name="Andreopoulos B."/>
            <person name="Cheng J.F."/>
            <person name="Woyke T."/>
            <person name="Pelin A."/>
            <person name="Henrissat B."/>
            <person name="Reynolds N.K."/>
            <person name="Benny G.L."/>
            <person name="Smith M.E."/>
            <person name="James T.Y."/>
            <person name="Grigoriev I.V."/>
        </authorList>
    </citation>
    <scope>NUCLEOTIDE SEQUENCE [LARGE SCALE GENOMIC DNA]</scope>
    <source>
        <strain evidence="3">RSA 1356</strain>
    </source>
</reference>
<feature type="transmembrane region" description="Helical" evidence="1">
    <location>
        <begin position="195"/>
        <end position="219"/>
    </location>
</feature>
<evidence type="ECO:0000313" key="2">
    <source>
        <dbReference type="EMBL" id="RKP04885.1"/>
    </source>
</evidence>